<dbReference type="PANTHER" id="PTHR45990:SF1">
    <property type="entry name" value="DNA REPAIR PROTEIN REV1"/>
    <property type="match status" value="1"/>
</dbReference>
<gene>
    <name evidence="17" type="ORF">BUALT_Bualt19G0105800</name>
</gene>
<evidence type="ECO:0000256" key="7">
    <source>
        <dbReference type="ARBA" id="ARBA00022695"/>
    </source>
</evidence>
<dbReference type="SUPFAM" id="SSF100879">
    <property type="entry name" value="Lesion bypass DNA polymerase (Y-family), little finger domain"/>
    <property type="match status" value="1"/>
</dbReference>
<dbReference type="InterPro" id="IPR017961">
    <property type="entry name" value="DNA_pol_Y-fam_little_finger"/>
</dbReference>
<dbReference type="Gene3D" id="3.30.1490.100">
    <property type="entry name" value="DNA polymerase, Y-family, little finger domain"/>
    <property type="match status" value="1"/>
</dbReference>
<dbReference type="SMART" id="SM00292">
    <property type="entry name" value="BRCT"/>
    <property type="match status" value="1"/>
</dbReference>
<dbReference type="FunFam" id="3.30.70.270:FF:000019">
    <property type="entry name" value="DNA repair protein REV1"/>
    <property type="match status" value="1"/>
</dbReference>
<evidence type="ECO:0000256" key="11">
    <source>
        <dbReference type="ARBA" id="ARBA00023125"/>
    </source>
</evidence>
<evidence type="ECO:0000256" key="4">
    <source>
        <dbReference type="ARBA" id="ARBA00020399"/>
    </source>
</evidence>
<dbReference type="Pfam" id="PF00817">
    <property type="entry name" value="IMS"/>
    <property type="match status" value="1"/>
</dbReference>
<dbReference type="Pfam" id="PF21999">
    <property type="entry name" value="IMS_HHH_1"/>
    <property type="match status" value="1"/>
</dbReference>
<feature type="domain" description="BRCT" evidence="15">
    <location>
        <begin position="72"/>
        <end position="163"/>
    </location>
</feature>
<dbReference type="Gene3D" id="1.10.150.20">
    <property type="entry name" value="5' to 3' exonuclease, C-terminal subdomain"/>
    <property type="match status" value="1"/>
</dbReference>
<dbReference type="SUPFAM" id="SSF56672">
    <property type="entry name" value="DNA/RNA polymerases"/>
    <property type="match status" value="1"/>
</dbReference>
<dbReference type="InterPro" id="IPR001126">
    <property type="entry name" value="UmuC"/>
</dbReference>
<keyword evidence="6" id="KW-0808">Transferase</keyword>
<evidence type="ECO:0000256" key="2">
    <source>
        <dbReference type="ARBA" id="ARBA00004123"/>
    </source>
</evidence>
<evidence type="ECO:0000256" key="1">
    <source>
        <dbReference type="ARBA" id="ARBA00001946"/>
    </source>
</evidence>
<evidence type="ECO:0000259" key="16">
    <source>
        <dbReference type="PROSITE" id="PS50173"/>
    </source>
</evidence>
<keyword evidence="13" id="KW-0539">Nucleus</keyword>
<proteinExistence type="inferred from homology"/>
<keyword evidence="7" id="KW-0548">Nucleotidyltransferase</keyword>
<dbReference type="InterPro" id="IPR043128">
    <property type="entry name" value="Rev_trsase/Diguanyl_cyclase"/>
</dbReference>
<dbReference type="Gene3D" id="6.10.250.1490">
    <property type="match status" value="1"/>
</dbReference>
<dbReference type="CDD" id="cd17719">
    <property type="entry name" value="BRCT_Rev1"/>
    <property type="match status" value="1"/>
</dbReference>
<keyword evidence="11" id="KW-0238">DNA-binding</keyword>
<dbReference type="Gene3D" id="3.30.70.270">
    <property type="match status" value="1"/>
</dbReference>
<keyword evidence="10" id="KW-0460">Magnesium</keyword>
<feature type="region of interest" description="Disordered" evidence="14">
    <location>
        <begin position="759"/>
        <end position="812"/>
    </location>
</feature>
<keyword evidence="18" id="KW-1185">Reference proteome</keyword>
<dbReference type="InterPro" id="IPR036775">
    <property type="entry name" value="DNA_pol_Y-fam_lit_finger_sf"/>
</dbReference>
<dbReference type="PROSITE" id="PS50173">
    <property type="entry name" value="UMUC"/>
    <property type="match status" value="1"/>
</dbReference>
<evidence type="ECO:0000256" key="14">
    <source>
        <dbReference type="SAM" id="MobiDB-lite"/>
    </source>
</evidence>
<accession>A0AAV6W743</accession>
<dbReference type="CDD" id="cd01701">
    <property type="entry name" value="PolY_Rev1"/>
    <property type="match status" value="1"/>
</dbReference>
<evidence type="ECO:0000256" key="12">
    <source>
        <dbReference type="ARBA" id="ARBA00023204"/>
    </source>
</evidence>
<evidence type="ECO:0000256" key="6">
    <source>
        <dbReference type="ARBA" id="ARBA00022679"/>
    </source>
</evidence>
<keyword evidence="12" id="KW-0234">DNA repair</keyword>
<evidence type="ECO:0000256" key="8">
    <source>
        <dbReference type="ARBA" id="ARBA00022723"/>
    </source>
</evidence>
<dbReference type="GO" id="GO:0005634">
    <property type="term" value="C:nucleus"/>
    <property type="evidence" value="ECO:0007669"/>
    <property type="project" value="UniProtKB-SubCell"/>
</dbReference>
<dbReference type="FunFam" id="3.30.1490.100:FF:000001">
    <property type="entry name" value="DNA repair protein REV1"/>
    <property type="match status" value="1"/>
</dbReference>
<dbReference type="Pfam" id="PF04450">
    <property type="entry name" value="BSP"/>
    <property type="match status" value="1"/>
</dbReference>
<comment type="cofactor">
    <cofactor evidence="1">
        <name>Mg(2+)</name>
        <dbReference type="ChEBI" id="CHEBI:18420"/>
    </cofactor>
</comment>
<dbReference type="Pfam" id="PF00533">
    <property type="entry name" value="BRCT"/>
    <property type="match status" value="1"/>
</dbReference>
<evidence type="ECO:0000313" key="18">
    <source>
        <dbReference type="Proteomes" id="UP000826271"/>
    </source>
</evidence>
<dbReference type="FunFam" id="3.40.1170.60:FF:000004">
    <property type="entry name" value="DNA repair protein REV1"/>
    <property type="match status" value="1"/>
</dbReference>
<keyword evidence="8" id="KW-0479">Metal-binding</keyword>
<evidence type="ECO:0000256" key="3">
    <source>
        <dbReference type="ARBA" id="ARBA00010945"/>
    </source>
</evidence>
<evidence type="ECO:0000256" key="13">
    <source>
        <dbReference type="ARBA" id="ARBA00023242"/>
    </source>
</evidence>
<dbReference type="SUPFAM" id="SSF52113">
    <property type="entry name" value="BRCT domain"/>
    <property type="match status" value="1"/>
</dbReference>
<dbReference type="AlphaFoldDB" id="A0AAV6W743"/>
<sequence length="1176" mass="130530">MGIARRRRPLRNLSAWLGAPILAPPRALPPAIRPSPILAGLIVLHYMLVKNQKLHEQFDAAASSSSHSGSNSVNSIFCGVSIFVDGYTVPSSQELRGYMLKHGGRFENYFSRHRVTHIICSNLPDSKIKNLRAFSGGLPVVKPIWVLDSVAANKLLSWIPYQLDQLATDSDNQPKLSAFFTSKNSGASGIANPVLHGHVLSEDDNRSLNRAADSSSSEGYASSEQADKCSNKVISEEPACSVESSCEGKGVELNESSPSDGRNSGLKNDFGTCQAFDSLCSNSRDNHNFSEASSSRTSLPPKQRHSTFADPNFVENYFKSSRLHFIGTWRNRYRKRFPSLSNEFRHKRYSLNTSAVNQKTSIIHIDMDCFFVSVVIRNHPELLDKPVAVCHSDNPRGTAEISSANYPARDHGVKAGMFVKDAKIRCPQLVIVPYDFGAYEKVADQFYDILHKHCNKVQAVSCDEAFLDVSESEVEDPKLLASVIRKEILENTGCTASAGIAGNMLMARLATKTAKPDGQCYIPTEEYLLKRVLSLALRYFQELVDGYLRTLPVKALPGIGHVLEEKLKKRQIKTCGDLRSITKESLQKDFGMKTGEMLWNYSRGVDHRLVGVIQESKSIGAEVNWGVRFTNPNDTRHFLTDLCKEVALRLQGCGVQGRSFTLKIKKRRSDAGEPVKYMGCGDCENLSHTITIPMATDDVDVLQRLAIQLFGYFHIDVKDIRGVGLQVSKLEGADDIKLGHKRNSILSWLVSTKVRDQNQTNGLSSHGVADTWRPSDGEVQGQPCSNITGSSVQTGGGLSSSEGGSPHTATLPPLQDLDVAVLECLPPEVVSEINDMYGGKLLGYISENKGKTVETNTICRAPPKSGEGVAVEEIESCPVHLVESNTDTKFIKFKSVFSPLEGMQSGEEAPPIPIPSVSATFSPNNLMPSSLSQVDCSVLQQLPDELKKDIIELLPQHREPEFVNGGSSNLIGNETEIAAYEVNELWTGSPPKWVDKFKVSSCGILNNFATMYQSRPGGCLSFVLQRMISEIHLSIEVDTDGLDDAVNWLCEIIKQYVDLKIASDIEEIYFCICLLRRYIQVYSGDMRRNHRRYIPRDDPYVAVGRQWAGSTQFDRRDSRFCEAEGRFLEYCNDLRSGFVAKLNKKMRNGYSKTFFVELVGKNVDQLWRDYKAKYGN</sequence>
<reference evidence="17" key="1">
    <citation type="submission" date="2019-10" db="EMBL/GenBank/DDBJ databases">
        <authorList>
            <person name="Zhang R."/>
            <person name="Pan Y."/>
            <person name="Wang J."/>
            <person name="Ma R."/>
            <person name="Yu S."/>
        </authorList>
    </citation>
    <scope>NUCLEOTIDE SEQUENCE</scope>
    <source>
        <strain evidence="17">LA-IB0</strain>
        <tissue evidence="17">Leaf</tissue>
    </source>
</reference>
<dbReference type="InterPro" id="IPR043502">
    <property type="entry name" value="DNA/RNA_pol_sf"/>
</dbReference>
<comment type="similarity">
    <text evidence="3">Belongs to the DNA polymerase type-Y family.</text>
</comment>
<evidence type="ECO:0000256" key="9">
    <source>
        <dbReference type="ARBA" id="ARBA00022763"/>
    </source>
</evidence>
<dbReference type="GO" id="GO:0003887">
    <property type="term" value="F:DNA-directed DNA polymerase activity"/>
    <property type="evidence" value="ECO:0007669"/>
    <property type="project" value="InterPro"/>
</dbReference>
<dbReference type="InterPro" id="IPR001357">
    <property type="entry name" value="BRCT_dom"/>
</dbReference>
<feature type="compositionally biased region" description="Low complexity" evidence="14">
    <location>
        <begin position="211"/>
        <end position="224"/>
    </location>
</feature>
<dbReference type="GO" id="GO:0006281">
    <property type="term" value="P:DNA repair"/>
    <property type="evidence" value="ECO:0007669"/>
    <property type="project" value="UniProtKB-KW"/>
</dbReference>
<dbReference type="PANTHER" id="PTHR45990">
    <property type="entry name" value="DNA REPAIR PROTEIN REV1"/>
    <property type="match status" value="1"/>
</dbReference>
<dbReference type="GO" id="GO:0017125">
    <property type="term" value="F:deoxycytidyl transferase activity"/>
    <property type="evidence" value="ECO:0007669"/>
    <property type="project" value="TreeGrafter"/>
</dbReference>
<dbReference type="FunFam" id="3.40.50.10190:FF:000011">
    <property type="entry name" value="DNA repair protein REV1"/>
    <property type="match status" value="1"/>
</dbReference>
<dbReference type="InterPro" id="IPR036420">
    <property type="entry name" value="BRCT_dom_sf"/>
</dbReference>
<feature type="compositionally biased region" description="Polar residues" evidence="14">
    <location>
        <begin position="782"/>
        <end position="793"/>
    </location>
</feature>
<name>A0AAV6W743_9LAMI</name>
<dbReference type="EMBL" id="WHWC01000019">
    <property type="protein sequence ID" value="KAG8364222.1"/>
    <property type="molecule type" value="Genomic_DNA"/>
</dbReference>
<keyword evidence="5" id="KW-0237">DNA synthesis</keyword>
<dbReference type="GO" id="GO:0003684">
    <property type="term" value="F:damaged DNA binding"/>
    <property type="evidence" value="ECO:0007669"/>
    <property type="project" value="InterPro"/>
</dbReference>
<dbReference type="Gene3D" id="3.40.1170.60">
    <property type="match status" value="1"/>
</dbReference>
<keyword evidence="9" id="KW-0227">DNA damage</keyword>
<evidence type="ECO:0000259" key="15">
    <source>
        <dbReference type="PROSITE" id="PS50172"/>
    </source>
</evidence>
<comment type="subcellular location">
    <subcellularLocation>
        <location evidence="2">Nucleus</location>
    </subcellularLocation>
</comment>
<evidence type="ECO:0000313" key="17">
    <source>
        <dbReference type="EMBL" id="KAG8364222.1"/>
    </source>
</evidence>
<dbReference type="Pfam" id="PF11799">
    <property type="entry name" value="IMS_C"/>
    <property type="match status" value="1"/>
</dbReference>
<dbReference type="GO" id="GO:0046872">
    <property type="term" value="F:metal ion binding"/>
    <property type="evidence" value="ECO:0007669"/>
    <property type="project" value="UniProtKB-KW"/>
</dbReference>
<dbReference type="Proteomes" id="UP000826271">
    <property type="component" value="Unassembled WGS sequence"/>
</dbReference>
<dbReference type="Gene3D" id="3.40.50.10190">
    <property type="entry name" value="BRCT domain"/>
    <property type="match status" value="1"/>
</dbReference>
<feature type="domain" description="UmuC" evidence="16">
    <location>
        <begin position="362"/>
        <end position="560"/>
    </location>
</feature>
<protein>
    <recommendedName>
        <fullName evidence="4">DNA repair protein REV1</fullName>
    </recommendedName>
</protein>
<organism evidence="17 18">
    <name type="scientific">Buddleja alternifolia</name>
    <dbReference type="NCBI Taxonomy" id="168488"/>
    <lineage>
        <taxon>Eukaryota</taxon>
        <taxon>Viridiplantae</taxon>
        <taxon>Streptophyta</taxon>
        <taxon>Embryophyta</taxon>
        <taxon>Tracheophyta</taxon>
        <taxon>Spermatophyta</taxon>
        <taxon>Magnoliopsida</taxon>
        <taxon>eudicotyledons</taxon>
        <taxon>Gunneridae</taxon>
        <taxon>Pentapetalae</taxon>
        <taxon>asterids</taxon>
        <taxon>lamiids</taxon>
        <taxon>Lamiales</taxon>
        <taxon>Scrophulariaceae</taxon>
        <taxon>Buddlejeae</taxon>
        <taxon>Buddleja</taxon>
    </lineage>
</organism>
<comment type="caution">
    <text evidence="17">The sequence shown here is derived from an EMBL/GenBank/DDBJ whole genome shotgun (WGS) entry which is preliminary data.</text>
</comment>
<dbReference type="InterPro" id="IPR007541">
    <property type="entry name" value="Uncharacterised_BSP"/>
</dbReference>
<evidence type="ECO:0000256" key="10">
    <source>
        <dbReference type="ARBA" id="ARBA00022842"/>
    </source>
</evidence>
<evidence type="ECO:0000256" key="5">
    <source>
        <dbReference type="ARBA" id="ARBA00022634"/>
    </source>
</evidence>
<dbReference type="PROSITE" id="PS50172">
    <property type="entry name" value="BRCT"/>
    <property type="match status" value="1"/>
</dbReference>
<feature type="region of interest" description="Disordered" evidence="14">
    <location>
        <begin position="207"/>
        <end position="229"/>
    </location>
</feature>
<dbReference type="InterPro" id="IPR053848">
    <property type="entry name" value="IMS_HHH_1"/>
</dbReference>
<dbReference type="GO" id="GO:0042276">
    <property type="term" value="P:error-prone translesion synthesis"/>
    <property type="evidence" value="ECO:0007669"/>
    <property type="project" value="TreeGrafter"/>
</dbReference>
<dbReference type="GO" id="GO:0070987">
    <property type="term" value="P:error-free translesion synthesis"/>
    <property type="evidence" value="ECO:0007669"/>
    <property type="project" value="TreeGrafter"/>
</dbReference>